<sequence length="27" mass="3201">MFFKDIFEVFANTCKCSLNVFSIHFVI</sequence>
<dbReference type="EMBL" id="GBXM01108179">
    <property type="protein sequence ID" value="JAH00398.1"/>
    <property type="molecule type" value="Transcribed_RNA"/>
</dbReference>
<accession>A0A0E9P988</accession>
<reference evidence="1" key="2">
    <citation type="journal article" date="2015" name="Fish Shellfish Immunol.">
        <title>Early steps in the European eel (Anguilla anguilla)-Vibrio vulnificus interaction in the gills: Role of the RtxA13 toxin.</title>
        <authorList>
            <person name="Callol A."/>
            <person name="Pajuelo D."/>
            <person name="Ebbesson L."/>
            <person name="Teles M."/>
            <person name="MacKenzie S."/>
            <person name="Amaro C."/>
        </authorList>
    </citation>
    <scope>NUCLEOTIDE SEQUENCE</scope>
</reference>
<name>A0A0E9P988_ANGAN</name>
<protein>
    <submittedName>
        <fullName evidence="1">Uncharacterized protein</fullName>
    </submittedName>
</protein>
<dbReference type="AlphaFoldDB" id="A0A0E9P988"/>
<reference evidence="1" key="1">
    <citation type="submission" date="2014-11" db="EMBL/GenBank/DDBJ databases">
        <authorList>
            <person name="Amaro Gonzalez C."/>
        </authorList>
    </citation>
    <scope>NUCLEOTIDE SEQUENCE</scope>
</reference>
<evidence type="ECO:0000313" key="1">
    <source>
        <dbReference type="EMBL" id="JAH00398.1"/>
    </source>
</evidence>
<proteinExistence type="predicted"/>
<organism evidence="1">
    <name type="scientific">Anguilla anguilla</name>
    <name type="common">European freshwater eel</name>
    <name type="synonym">Muraena anguilla</name>
    <dbReference type="NCBI Taxonomy" id="7936"/>
    <lineage>
        <taxon>Eukaryota</taxon>
        <taxon>Metazoa</taxon>
        <taxon>Chordata</taxon>
        <taxon>Craniata</taxon>
        <taxon>Vertebrata</taxon>
        <taxon>Euteleostomi</taxon>
        <taxon>Actinopterygii</taxon>
        <taxon>Neopterygii</taxon>
        <taxon>Teleostei</taxon>
        <taxon>Anguilliformes</taxon>
        <taxon>Anguillidae</taxon>
        <taxon>Anguilla</taxon>
    </lineage>
</organism>